<organism evidence="1">
    <name type="scientific">marine sediment metagenome</name>
    <dbReference type="NCBI Taxonomy" id="412755"/>
    <lineage>
        <taxon>unclassified sequences</taxon>
        <taxon>metagenomes</taxon>
        <taxon>ecological metagenomes</taxon>
    </lineage>
</organism>
<dbReference type="AlphaFoldDB" id="X1JU60"/>
<feature type="non-terminal residue" evidence="1">
    <location>
        <position position="74"/>
    </location>
</feature>
<comment type="caution">
    <text evidence="1">The sequence shown here is derived from an EMBL/GenBank/DDBJ whole genome shotgun (WGS) entry which is preliminary data.</text>
</comment>
<protein>
    <submittedName>
        <fullName evidence="1">Uncharacterized protein</fullName>
    </submittedName>
</protein>
<name>X1JU60_9ZZZZ</name>
<evidence type="ECO:0000313" key="1">
    <source>
        <dbReference type="EMBL" id="GAH84945.1"/>
    </source>
</evidence>
<reference evidence="1" key="1">
    <citation type="journal article" date="2014" name="Front. Microbiol.">
        <title>High frequency of phylogenetically diverse reductive dehalogenase-homologous genes in deep subseafloor sedimentary metagenomes.</title>
        <authorList>
            <person name="Kawai M."/>
            <person name="Futagami T."/>
            <person name="Toyoda A."/>
            <person name="Takaki Y."/>
            <person name="Nishi S."/>
            <person name="Hori S."/>
            <person name="Arai W."/>
            <person name="Tsubouchi T."/>
            <person name="Morono Y."/>
            <person name="Uchiyama I."/>
            <person name="Ito T."/>
            <person name="Fujiyama A."/>
            <person name="Inagaki F."/>
            <person name="Takami H."/>
        </authorList>
    </citation>
    <scope>NUCLEOTIDE SEQUENCE</scope>
    <source>
        <strain evidence="1">Expedition CK06-06</strain>
    </source>
</reference>
<gene>
    <name evidence="1" type="ORF">S03H2_63441</name>
</gene>
<accession>X1JU60</accession>
<dbReference type="EMBL" id="BARU01041112">
    <property type="protein sequence ID" value="GAH84945.1"/>
    <property type="molecule type" value="Genomic_DNA"/>
</dbReference>
<sequence>MDMFRYSGDWIEEVVSRRVFILRHALQHRQRSKKFFHSQIERRWMSFGAEVEVLGEVEATEFDKTYRYEKGKIP</sequence>
<proteinExistence type="predicted"/>